<protein>
    <submittedName>
        <fullName evidence="1">Uncharacterized protein</fullName>
    </submittedName>
</protein>
<evidence type="ECO:0000313" key="2">
    <source>
        <dbReference type="Proteomes" id="UP000294933"/>
    </source>
</evidence>
<sequence>MNIWPPNHWITATPKLPCNPPRSTTGPVATQYSAQRRCATSDSTVKNRSFAVLVAVYNLTLSTCIQVHLFSATTVLGEH</sequence>
<name>A0A4Y7Q7G1_9AGAM</name>
<organism evidence="1 2">
    <name type="scientific">Rickenella mellea</name>
    <dbReference type="NCBI Taxonomy" id="50990"/>
    <lineage>
        <taxon>Eukaryota</taxon>
        <taxon>Fungi</taxon>
        <taxon>Dikarya</taxon>
        <taxon>Basidiomycota</taxon>
        <taxon>Agaricomycotina</taxon>
        <taxon>Agaricomycetes</taxon>
        <taxon>Hymenochaetales</taxon>
        <taxon>Rickenellaceae</taxon>
        <taxon>Rickenella</taxon>
    </lineage>
</organism>
<dbReference type="AlphaFoldDB" id="A0A4Y7Q7G1"/>
<accession>A0A4Y7Q7G1</accession>
<dbReference type="Proteomes" id="UP000294933">
    <property type="component" value="Unassembled WGS sequence"/>
</dbReference>
<dbReference type="VEuPathDB" id="FungiDB:BD410DRAFT_788197"/>
<gene>
    <name evidence="1" type="ORF">BD410DRAFT_788197</name>
</gene>
<reference evidence="1 2" key="1">
    <citation type="submission" date="2018-06" db="EMBL/GenBank/DDBJ databases">
        <title>A transcriptomic atlas of mushroom development highlights an independent origin of complex multicellularity.</title>
        <authorList>
            <consortium name="DOE Joint Genome Institute"/>
            <person name="Krizsan K."/>
            <person name="Almasi E."/>
            <person name="Merenyi Z."/>
            <person name="Sahu N."/>
            <person name="Viragh M."/>
            <person name="Koszo T."/>
            <person name="Mondo S."/>
            <person name="Kiss B."/>
            <person name="Balint B."/>
            <person name="Kues U."/>
            <person name="Barry K."/>
            <person name="Hegedus J.C."/>
            <person name="Henrissat B."/>
            <person name="Johnson J."/>
            <person name="Lipzen A."/>
            <person name="Ohm R."/>
            <person name="Nagy I."/>
            <person name="Pangilinan J."/>
            <person name="Yan J."/>
            <person name="Xiong Y."/>
            <person name="Grigoriev I.V."/>
            <person name="Hibbett D.S."/>
            <person name="Nagy L.G."/>
        </authorList>
    </citation>
    <scope>NUCLEOTIDE SEQUENCE [LARGE SCALE GENOMIC DNA]</scope>
    <source>
        <strain evidence="1 2">SZMC22713</strain>
    </source>
</reference>
<evidence type="ECO:0000313" key="1">
    <source>
        <dbReference type="EMBL" id="TDL22839.1"/>
    </source>
</evidence>
<keyword evidence="2" id="KW-1185">Reference proteome</keyword>
<proteinExistence type="predicted"/>
<dbReference type="EMBL" id="ML170173">
    <property type="protein sequence ID" value="TDL22839.1"/>
    <property type="molecule type" value="Genomic_DNA"/>
</dbReference>